<name>A0ABS0L4B5_9BACT</name>
<protein>
    <submittedName>
        <fullName evidence="1">Uncharacterized protein</fullName>
    </submittedName>
</protein>
<gene>
    <name evidence="1" type="ORF">I5L79_15510</name>
</gene>
<dbReference type="Proteomes" id="UP000601099">
    <property type="component" value="Unassembled WGS sequence"/>
</dbReference>
<proteinExistence type="predicted"/>
<evidence type="ECO:0000313" key="2">
    <source>
        <dbReference type="Proteomes" id="UP000601099"/>
    </source>
</evidence>
<comment type="caution">
    <text evidence="1">The sequence shown here is derived from an EMBL/GenBank/DDBJ whole genome shotgun (WGS) entry which is preliminary data.</text>
</comment>
<organism evidence="1 2">
    <name type="scientific">Hymenobacter guriensis</name>
    <dbReference type="NCBI Taxonomy" id="2793065"/>
    <lineage>
        <taxon>Bacteria</taxon>
        <taxon>Pseudomonadati</taxon>
        <taxon>Bacteroidota</taxon>
        <taxon>Cytophagia</taxon>
        <taxon>Cytophagales</taxon>
        <taxon>Hymenobacteraceae</taxon>
        <taxon>Hymenobacter</taxon>
    </lineage>
</organism>
<dbReference type="RefSeq" id="WP_196955985.1">
    <property type="nucleotide sequence ID" value="NZ_JADWYK010000010.1"/>
</dbReference>
<keyword evidence="2" id="KW-1185">Reference proteome</keyword>
<sequence>MNDAFCRLQQEAADECGTDAYSGSFYTISEYTDKTDEWRNSGLSASEFLNQGELLDELDKRSANGVCLRPPTKAKEGEYMFVGWAAE</sequence>
<dbReference type="EMBL" id="JADWYK010000010">
    <property type="protein sequence ID" value="MBG8554962.1"/>
    <property type="molecule type" value="Genomic_DNA"/>
</dbReference>
<evidence type="ECO:0000313" key="1">
    <source>
        <dbReference type="EMBL" id="MBG8554962.1"/>
    </source>
</evidence>
<accession>A0ABS0L4B5</accession>
<reference evidence="1 2" key="1">
    <citation type="submission" date="2020-11" db="EMBL/GenBank/DDBJ databases">
        <title>Hymenobacter sp.</title>
        <authorList>
            <person name="Kim M.K."/>
        </authorList>
    </citation>
    <scope>NUCLEOTIDE SEQUENCE [LARGE SCALE GENOMIC DNA]</scope>
    <source>
        <strain evidence="1 2">BT594</strain>
    </source>
</reference>